<proteinExistence type="predicted"/>
<dbReference type="EMBL" id="JBBPBM010000239">
    <property type="protein sequence ID" value="KAK8499123.1"/>
    <property type="molecule type" value="Genomic_DNA"/>
</dbReference>
<gene>
    <name evidence="2" type="ORF">V6N12_071234</name>
    <name evidence="1" type="ORF">V6N12_075973</name>
</gene>
<organism evidence="1 3">
    <name type="scientific">Hibiscus sabdariffa</name>
    <name type="common">roselle</name>
    <dbReference type="NCBI Taxonomy" id="183260"/>
    <lineage>
        <taxon>Eukaryota</taxon>
        <taxon>Viridiplantae</taxon>
        <taxon>Streptophyta</taxon>
        <taxon>Embryophyta</taxon>
        <taxon>Tracheophyta</taxon>
        <taxon>Spermatophyta</taxon>
        <taxon>Magnoliopsida</taxon>
        <taxon>eudicotyledons</taxon>
        <taxon>Gunneridae</taxon>
        <taxon>Pentapetalae</taxon>
        <taxon>rosids</taxon>
        <taxon>malvids</taxon>
        <taxon>Malvales</taxon>
        <taxon>Malvaceae</taxon>
        <taxon>Malvoideae</taxon>
        <taxon>Hibiscus</taxon>
    </lineage>
</organism>
<reference evidence="1 3" key="1">
    <citation type="journal article" date="2024" name="G3 (Bethesda)">
        <title>Genome assembly of Hibiscus sabdariffa L. provides insights into metabolisms of medicinal natural products.</title>
        <authorList>
            <person name="Kim T."/>
        </authorList>
    </citation>
    <scope>NUCLEOTIDE SEQUENCE [LARGE SCALE GENOMIC DNA]</scope>
    <source>
        <strain evidence="1">TK-2024</strain>
        <tissue evidence="1">Old leaves</tissue>
    </source>
</reference>
<protein>
    <submittedName>
        <fullName evidence="1">Uncharacterized protein</fullName>
    </submittedName>
</protein>
<evidence type="ECO:0000313" key="2">
    <source>
        <dbReference type="EMBL" id="KAK8580986.1"/>
    </source>
</evidence>
<keyword evidence="3" id="KW-1185">Reference proteome</keyword>
<dbReference type="Proteomes" id="UP001472677">
    <property type="component" value="Unassembled WGS sequence"/>
</dbReference>
<comment type="caution">
    <text evidence="1">The sequence shown here is derived from an EMBL/GenBank/DDBJ whole genome shotgun (WGS) entry which is preliminary data.</text>
</comment>
<name>A0ABR2AZB2_9ROSI</name>
<accession>A0ABR2AZB2</accession>
<sequence length="262" mass="29380">MPHLPQDPQLIQQLTPLRFVASKPKVSQDVQDVVAPEEAEGSESAKVHYDVCSPSRVESTHHIQFTSRVDSLRKSRSTVEGSYGFQRKRRTLSFKRLYLPPGSFRSGSSIPGFEDGVSKRSKVSKIPEITRKRGGELSINSLSRALMKKKDGGSRVWSLCPRVSSSFSAVRMSEVNPQLSKDSGVEEINIPERSGSVQIRGQRHIISEQLTDMGFGKHSLGEEQEVEMNQLLSLRVDAQRELLIPCLFTFDLSIPVVQEFER</sequence>
<evidence type="ECO:0000313" key="1">
    <source>
        <dbReference type="EMBL" id="KAK8499123.1"/>
    </source>
</evidence>
<evidence type="ECO:0000313" key="3">
    <source>
        <dbReference type="Proteomes" id="UP001472677"/>
    </source>
</evidence>
<dbReference type="EMBL" id="JBBPBM010000006">
    <property type="protein sequence ID" value="KAK8580986.1"/>
    <property type="molecule type" value="Genomic_DNA"/>
</dbReference>